<feature type="transmembrane region" description="Helical" evidence="6">
    <location>
        <begin position="31"/>
        <end position="50"/>
    </location>
</feature>
<proteinExistence type="predicted"/>
<comment type="subcellular location">
    <subcellularLocation>
        <location evidence="1">Cell membrane</location>
        <topology evidence="1">Multi-pass membrane protein</topology>
    </subcellularLocation>
</comment>
<dbReference type="Proteomes" id="UP001196980">
    <property type="component" value="Unassembled WGS sequence"/>
</dbReference>
<evidence type="ECO:0000256" key="3">
    <source>
        <dbReference type="ARBA" id="ARBA00022692"/>
    </source>
</evidence>
<dbReference type="EMBL" id="JABXWD010000370">
    <property type="protein sequence ID" value="MBV6342885.1"/>
    <property type="molecule type" value="Genomic_DNA"/>
</dbReference>
<keyword evidence="3 6" id="KW-0812">Transmembrane</keyword>
<evidence type="ECO:0000256" key="4">
    <source>
        <dbReference type="ARBA" id="ARBA00022989"/>
    </source>
</evidence>
<feature type="transmembrane region" description="Helical" evidence="6">
    <location>
        <begin position="62"/>
        <end position="84"/>
    </location>
</feature>
<dbReference type="RefSeq" id="WP_218253497.1">
    <property type="nucleotide sequence ID" value="NZ_JABXWD010000370.1"/>
</dbReference>
<dbReference type="Pfam" id="PF03899">
    <property type="entry name" value="ATP-synt_I"/>
    <property type="match status" value="1"/>
</dbReference>
<gene>
    <name evidence="7" type="ORF">HWQ67_14960</name>
</gene>
<accession>A0ABS6S213</accession>
<evidence type="ECO:0000256" key="5">
    <source>
        <dbReference type="ARBA" id="ARBA00023136"/>
    </source>
</evidence>
<name>A0ABS6S213_9BACT</name>
<sequence length="117" mass="13073">MNRLYLLYAVLLLVGATIVSAWCSGRRMFVSIAAGWLLGLVNYALLRWSIRRLIAGQRHQMFIASLNMMRLGLVFIALIVVLSLNMADVTGIFIGFALINVVIMIDGYINRRGLEQG</sequence>
<evidence type="ECO:0000256" key="6">
    <source>
        <dbReference type="SAM" id="Phobius"/>
    </source>
</evidence>
<protein>
    <submittedName>
        <fullName evidence="7">ATP synthase subunit I</fullName>
    </submittedName>
</protein>
<keyword evidence="8" id="KW-1185">Reference proteome</keyword>
<reference evidence="7 8" key="1">
    <citation type="journal article" date="2020" name="J Geophys Res Biogeosci">
        <title>Magnetotaxis as an Adaptation to Enable Bacterial Shuttling of Microbial Sulfur and Sulfur Cycling Across Aquatic Oxic#Anoxic Interfaces.</title>
        <authorList>
            <person name="Li J."/>
            <person name="Liu P."/>
            <person name="Wang J."/>
            <person name="Roberts A.P."/>
            <person name="Pan Y."/>
        </authorList>
    </citation>
    <scope>NUCLEOTIDE SEQUENCE [LARGE SCALE GENOMIC DNA]</scope>
    <source>
        <strain evidence="7 8">MYR-1_YQ</strain>
    </source>
</reference>
<evidence type="ECO:0000256" key="1">
    <source>
        <dbReference type="ARBA" id="ARBA00004651"/>
    </source>
</evidence>
<evidence type="ECO:0000313" key="8">
    <source>
        <dbReference type="Proteomes" id="UP001196980"/>
    </source>
</evidence>
<keyword evidence="5 6" id="KW-0472">Membrane</keyword>
<keyword evidence="4 6" id="KW-1133">Transmembrane helix</keyword>
<evidence type="ECO:0000313" key="7">
    <source>
        <dbReference type="EMBL" id="MBV6342885.1"/>
    </source>
</evidence>
<dbReference type="InterPro" id="IPR005598">
    <property type="entry name" value="ATP_synth_I"/>
</dbReference>
<comment type="caution">
    <text evidence="7">The sequence shown here is derived from an EMBL/GenBank/DDBJ whole genome shotgun (WGS) entry which is preliminary data.</text>
</comment>
<feature type="transmembrane region" description="Helical" evidence="6">
    <location>
        <begin position="90"/>
        <end position="109"/>
    </location>
</feature>
<keyword evidence="2" id="KW-1003">Cell membrane</keyword>
<organism evidence="7 8">
    <name type="scientific">Candidatus Magnetobacterium casense</name>
    <dbReference type="NCBI Taxonomy" id="1455061"/>
    <lineage>
        <taxon>Bacteria</taxon>
        <taxon>Pseudomonadati</taxon>
        <taxon>Nitrospirota</taxon>
        <taxon>Thermodesulfovibrionia</taxon>
        <taxon>Thermodesulfovibrionales</taxon>
        <taxon>Candidatus Magnetobacteriaceae</taxon>
        <taxon>Candidatus Magnetobacterium</taxon>
    </lineage>
</organism>
<evidence type="ECO:0000256" key="2">
    <source>
        <dbReference type="ARBA" id="ARBA00022475"/>
    </source>
</evidence>